<sequence>MSLRYSTPNYAEDKATFETDKREQIDKNLPKIKLVTLREWLAIWLCLDRESTPELRDAFGLCSHFYDPESRRLRRAQITFNNCRPLNNQTVHQLADVDSMIGVVPRIMPLIPVPTLKTVKYYMMRSKLYTLTSDLHIGPVKVLMDDRTLDMHIHKVPNIRFLDLGDNGMFRLHFPLLGSTGNNMYLGDSQMAQLYDLAFHPAALQTLPEDLVREWPGTYEDEKFRSQSHKSKQKEYQNQQGESQDMRGGVAQQTGRDIHVEYIQDWLDCARAMIQETEKLRWARYFFLSYELRGVKNRECSVHPPPEVPPVTVLNEPTGDDEDVEIEVDQESPRVKAVEGILSHFNTTLFEPGMWFIDIATRITISPNPDDPLECTFADADMHSLLFQHYTGLAFESCEELVSGQGNYYQKDEVAHLNTLAGGRLTIPRRLAGDTGITYAQIYTTDKSNTYNIALAQNAQRTSAIRMLESWDQELSTHINGLMSSFENSACNHGVALRIETRVEYESYPTCHLRIPDELLRRCVYVLDRDVFWHWKRCRLASMKSVMCQWMDARRTFTLNRLAVAGTLLIIMEYMMNALVNRPASGGTWDQVHDAACVKEMRGNELVPTRKLGALFLPKIHYEKNKQPRVSRQRVLDQATILYLLGPQGQSLSSIMAFNKIVGVNLQKRPRDEDPCPWESGAQNSSAAPISNKQRLVTIRSTHDTANPLAGPDYAQDQDTYSSEEEEDQAEQESASPFKNMLWDIISNYPIQIMNKAPNRSQALTHDFFTSMENLTRAFESYYLFPADLSKWDATVAHLFPLIQGSTGNLERRQGVSNLGVVVEFCTMQLALPESSQAQMVQDARQYVSAHWAWLPIGTGKNHLWSTGVSNVPKSAQQVGPLKGGPWMIRNPRLIRAGDH</sequence>
<feature type="region of interest" description="Disordered" evidence="1">
    <location>
        <begin position="222"/>
        <end position="251"/>
    </location>
</feature>
<accession>A0A8H7LQS0</accession>
<gene>
    <name evidence="2" type="ORF">RHS03_06151</name>
</gene>
<feature type="region of interest" description="Disordered" evidence="1">
    <location>
        <begin position="669"/>
        <end position="735"/>
    </location>
</feature>
<evidence type="ECO:0000313" key="2">
    <source>
        <dbReference type="EMBL" id="KAF8703934.1"/>
    </source>
</evidence>
<organism evidence="2 3">
    <name type="scientific">Rhizoctonia solani</name>
    <dbReference type="NCBI Taxonomy" id="456999"/>
    <lineage>
        <taxon>Eukaryota</taxon>
        <taxon>Fungi</taxon>
        <taxon>Dikarya</taxon>
        <taxon>Basidiomycota</taxon>
        <taxon>Agaricomycotina</taxon>
        <taxon>Agaricomycetes</taxon>
        <taxon>Cantharellales</taxon>
        <taxon>Ceratobasidiaceae</taxon>
        <taxon>Rhizoctonia</taxon>
    </lineage>
</organism>
<dbReference type="EMBL" id="JACYCD010000060">
    <property type="protein sequence ID" value="KAF8703934.1"/>
    <property type="molecule type" value="Genomic_DNA"/>
</dbReference>
<reference evidence="2" key="1">
    <citation type="submission" date="2020-09" db="EMBL/GenBank/DDBJ databases">
        <title>Comparative genome analyses of four rice-infecting Rhizoctonia solani isolates reveal extensive enrichment of homogalacturonan modification genes.</title>
        <authorList>
            <person name="Lee D.-Y."/>
            <person name="Jeon J."/>
            <person name="Kim K.-T."/>
            <person name="Cheong K."/>
            <person name="Song H."/>
            <person name="Choi G."/>
            <person name="Ko J."/>
            <person name="Opiyo S.O."/>
            <person name="Zuo S."/>
            <person name="Madhav S."/>
            <person name="Lee Y.-H."/>
            <person name="Wang G.-L."/>
        </authorList>
    </citation>
    <scope>NUCLEOTIDE SEQUENCE</scope>
    <source>
        <strain evidence="2">AG1-IA WGL</strain>
    </source>
</reference>
<feature type="compositionally biased region" description="Acidic residues" evidence="1">
    <location>
        <begin position="722"/>
        <end position="731"/>
    </location>
</feature>
<comment type="caution">
    <text evidence="2">The sequence shown here is derived from an EMBL/GenBank/DDBJ whole genome shotgun (WGS) entry which is preliminary data.</text>
</comment>
<feature type="non-terminal residue" evidence="2">
    <location>
        <position position="900"/>
    </location>
</feature>
<dbReference type="OrthoDB" id="3261690at2759"/>
<protein>
    <submittedName>
        <fullName evidence="2">Uncharacterized protein</fullName>
    </submittedName>
</protein>
<feature type="compositionally biased region" description="Polar residues" evidence="1">
    <location>
        <begin position="681"/>
        <end position="695"/>
    </location>
</feature>
<dbReference type="AlphaFoldDB" id="A0A8H7LQS0"/>
<evidence type="ECO:0000313" key="3">
    <source>
        <dbReference type="Proteomes" id="UP000602905"/>
    </source>
</evidence>
<dbReference type="Proteomes" id="UP000602905">
    <property type="component" value="Unassembled WGS sequence"/>
</dbReference>
<evidence type="ECO:0000256" key="1">
    <source>
        <dbReference type="SAM" id="MobiDB-lite"/>
    </source>
</evidence>
<proteinExistence type="predicted"/>
<name>A0A8H7LQS0_9AGAM</name>